<proteinExistence type="predicted"/>
<gene>
    <name evidence="1" type="ORF">AK812_SmicGene23196</name>
</gene>
<dbReference type="OrthoDB" id="437478at2759"/>
<comment type="caution">
    <text evidence="1">The sequence shown here is derived from an EMBL/GenBank/DDBJ whole genome shotgun (WGS) entry which is preliminary data.</text>
</comment>
<dbReference type="EMBL" id="LSRX01000530">
    <property type="protein sequence ID" value="OLP94762.1"/>
    <property type="molecule type" value="Genomic_DNA"/>
</dbReference>
<organism evidence="1 2">
    <name type="scientific">Symbiodinium microadriaticum</name>
    <name type="common">Dinoflagellate</name>
    <name type="synonym">Zooxanthella microadriatica</name>
    <dbReference type="NCBI Taxonomy" id="2951"/>
    <lineage>
        <taxon>Eukaryota</taxon>
        <taxon>Sar</taxon>
        <taxon>Alveolata</taxon>
        <taxon>Dinophyceae</taxon>
        <taxon>Suessiales</taxon>
        <taxon>Symbiodiniaceae</taxon>
        <taxon>Symbiodinium</taxon>
    </lineage>
</organism>
<reference evidence="1 2" key="1">
    <citation type="submission" date="2016-02" db="EMBL/GenBank/DDBJ databases">
        <title>Genome analysis of coral dinoflagellate symbionts highlights evolutionary adaptations to a symbiotic lifestyle.</title>
        <authorList>
            <person name="Aranda M."/>
            <person name="Li Y."/>
            <person name="Liew Y.J."/>
            <person name="Baumgarten S."/>
            <person name="Simakov O."/>
            <person name="Wilson M."/>
            <person name="Piel J."/>
            <person name="Ashoor H."/>
            <person name="Bougouffa S."/>
            <person name="Bajic V.B."/>
            <person name="Ryu T."/>
            <person name="Ravasi T."/>
            <person name="Bayer T."/>
            <person name="Micklem G."/>
            <person name="Kim H."/>
            <person name="Bhak J."/>
            <person name="Lajeunesse T.C."/>
            <person name="Voolstra C.R."/>
        </authorList>
    </citation>
    <scope>NUCLEOTIDE SEQUENCE [LARGE SCALE GENOMIC DNA]</scope>
    <source>
        <strain evidence="1 2">CCMP2467</strain>
    </source>
</reference>
<dbReference type="AlphaFoldDB" id="A0A1Q9DHV3"/>
<dbReference type="Proteomes" id="UP000186817">
    <property type="component" value="Unassembled WGS sequence"/>
</dbReference>
<accession>A0A1Q9DHV3</accession>
<dbReference type="SUPFAM" id="SSF48371">
    <property type="entry name" value="ARM repeat"/>
    <property type="match status" value="1"/>
</dbReference>
<dbReference type="Gene3D" id="1.25.10.10">
    <property type="entry name" value="Leucine-rich Repeat Variant"/>
    <property type="match status" value="1"/>
</dbReference>
<evidence type="ECO:0000313" key="2">
    <source>
        <dbReference type="Proteomes" id="UP000186817"/>
    </source>
</evidence>
<evidence type="ECO:0000313" key="1">
    <source>
        <dbReference type="EMBL" id="OLP94762.1"/>
    </source>
</evidence>
<dbReference type="InterPro" id="IPR016024">
    <property type="entry name" value="ARM-type_fold"/>
</dbReference>
<protein>
    <submittedName>
        <fullName evidence="1">Uncharacterized protein</fullName>
    </submittedName>
</protein>
<keyword evidence="2" id="KW-1185">Reference proteome</keyword>
<dbReference type="InterPro" id="IPR011989">
    <property type="entry name" value="ARM-like"/>
</dbReference>
<name>A0A1Q9DHV3_SYMMI</name>
<sequence length="858" mass="93390">MSESAGDAVIITIHKISGETFTTKARLEDSVREVKAEALSAAGPVLCQRLVLHDVPKKLIFARTAPLFTRQMEELLDRLERNMYTEVRAMIRAPPLCHSCILMILQLMSASPQVTLRTSSGAMPWKDQSWASCSWADCRTMLSDYNQLRANLRSVVQSVTEGDLKKSKVKAAKASLEELGGAAAPGRLCKVSVFCEFLARFALEIFKFYEEGQQFIWHPDASDPLGSVELRDGVPLSVYVEAKTATNEGARDSDASARLDLALLIDLDPAFHALLGHAKEQLEGLRALKELGGRCPERLLEAVCGCFGGDDKVADEALHCIRAVLQPSADLAAQFLLATPSFSQSSQAIQAALFLGPGAPEVLAGLASGLLGGNRKACLEAFEELEPRVAPAHSVRCLLESLFQRESVESMECIPQALARVNSRDHEGLVEGLLGYFGPERPGWVLTRASFCATLVAQGEEERLVQALRAALSYVHEQKEFLQICTHLLGLSPAAKPVVLEALCRELHQATCTKLREELLEEIGKLAAPDDPAVLKALVTFLLQSESLLKLQGDFSTLRALKILSQLDQSETFLRQGSRHLLRALASSCASGCWDQRTRKCLIKLASEQGGIGHEALVELCQGLRCQNAMTRRSCCKIWAQVEKKEPQRARRLLLEMIGGEEYAWAKQAAITLLDLGEIQKAGSESEDVRATLLRVAEDVSLPLPLRSEALGALRPLARDGRNGKEVRAAALRCIEEGDAGLVLKALELLAEEPPIPSGCLERVLRSSDPDVLLFALSAFLGPPDGDLAASLLEPFLHHRCLDVAVSSTRALGRLRGDRLAAIAALERGGCWPETREAVRRAREEALRSLAQGGIGGE</sequence>